<dbReference type="InterPro" id="IPR011010">
    <property type="entry name" value="DNA_brk_join_enz"/>
</dbReference>
<feature type="compositionally biased region" description="Polar residues" evidence="2">
    <location>
        <begin position="49"/>
        <end position="61"/>
    </location>
</feature>
<dbReference type="GO" id="GO:0003677">
    <property type="term" value="F:DNA binding"/>
    <property type="evidence" value="ECO:0007669"/>
    <property type="project" value="InterPro"/>
</dbReference>
<comment type="caution">
    <text evidence="3">The sequence shown here is derived from an EMBL/GenBank/DDBJ whole genome shotgun (WGS) entry which is preliminary data.</text>
</comment>
<evidence type="ECO:0000313" key="3">
    <source>
        <dbReference type="EMBL" id="KAG8553057.1"/>
    </source>
</evidence>
<keyword evidence="4" id="KW-1185">Reference proteome</keyword>
<dbReference type="InterPro" id="IPR013762">
    <property type="entry name" value="Integrase-like_cat_sf"/>
</dbReference>
<dbReference type="Gene3D" id="1.10.443.10">
    <property type="entry name" value="Intergrase catalytic core"/>
    <property type="match status" value="1"/>
</dbReference>
<evidence type="ECO:0000313" key="4">
    <source>
        <dbReference type="Proteomes" id="UP000824782"/>
    </source>
</evidence>
<dbReference type="PANTHER" id="PTHR33066">
    <property type="entry name" value="INTEGRASE_SAM-LIKE_N DOMAIN-CONTAINING PROTEIN"/>
    <property type="match status" value="1"/>
</dbReference>
<dbReference type="EMBL" id="WNYA01000010">
    <property type="protein sequence ID" value="KAG8553057.1"/>
    <property type="molecule type" value="Genomic_DNA"/>
</dbReference>
<keyword evidence="1" id="KW-0233">DNA recombination</keyword>
<evidence type="ECO:0000256" key="2">
    <source>
        <dbReference type="SAM" id="MobiDB-lite"/>
    </source>
</evidence>
<gene>
    <name evidence="3" type="ORF">GDO81_003253</name>
</gene>
<organism evidence="3 4">
    <name type="scientific">Engystomops pustulosus</name>
    <name type="common">Tungara frog</name>
    <name type="synonym">Physalaemus pustulosus</name>
    <dbReference type="NCBI Taxonomy" id="76066"/>
    <lineage>
        <taxon>Eukaryota</taxon>
        <taxon>Metazoa</taxon>
        <taxon>Chordata</taxon>
        <taxon>Craniata</taxon>
        <taxon>Vertebrata</taxon>
        <taxon>Euteleostomi</taxon>
        <taxon>Amphibia</taxon>
        <taxon>Batrachia</taxon>
        <taxon>Anura</taxon>
        <taxon>Neobatrachia</taxon>
        <taxon>Hyloidea</taxon>
        <taxon>Leptodactylidae</taxon>
        <taxon>Leiuperinae</taxon>
        <taxon>Engystomops</taxon>
    </lineage>
</organism>
<dbReference type="SUPFAM" id="SSF56349">
    <property type="entry name" value="DNA breaking-rejoining enzymes"/>
    <property type="match status" value="1"/>
</dbReference>
<evidence type="ECO:0008006" key="5">
    <source>
        <dbReference type="Google" id="ProtNLM"/>
    </source>
</evidence>
<dbReference type="Proteomes" id="UP000824782">
    <property type="component" value="Unassembled WGS sequence"/>
</dbReference>
<name>A0AAV6ZVL5_ENGPU</name>
<dbReference type="GO" id="GO:0015074">
    <property type="term" value="P:DNA integration"/>
    <property type="evidence" value="ECO:0007669"/>
    <property type="project" value="InterPro"/>
</dbReference>
<dbReference type="PANTHER" id="PTHR33066:SF2">
    <property type="entry name" value="FILAGGRIN-2-LIKE"/>
    <property type="match status" value="1"/>
</dbReference>
<dbReference type="AlphaFoldDB" id="A0AAV6ZVL5"/>
<reference evidence="3" key="1">
    <citation type="thesis" date="2020" institute="ProQuest LLC" country="789 East Eisenhower Parkway, Ann Arbor, MI, USA">
        <title>Comparative Genomics and Chromosome Evolution.</title>
        <authorList>
            <person name="Mudd A.B."/>
        </authorList>
    </citation>
    <scope>NUCLEOTIDE SEQUENCE</scope>
    <source>
        <strain evidence="3">237g6f4</strain>
        <tissue evidence="3">Blood</tissue>
    </source>
</reference>
<evidence type="ECO:0000256" key="1">
    <source>
        <dbReference type="ARBA" id="ARBA00023172"/>
    </source>
</evidence>
<proteinExistence type="predicted"/>
<feature type="region of interest" description="Disordered" evidence="2">
    <location>
        <begin position="49"/>
        <end position="115"/>
    </location>
</feature>
<sequence>MGATSHRPVCFKREYKVQPFLFSRHKGTILDSGRIQPYLGPATSICLSPNSPDFKSTTQGLPGQGQGNTNLPELEEEELVPSSEIHGSSGTHPTSSRERSPISRPSSSSKTELLRPISMDPERELLLRKGLSSRVVNTLQVLEFLQAGLERGLSTSTLKVQVSALGAFHDCCLMDNRWVKRFITASSRIHPQVLTKIPTWDLTLVLNTLSKGPFEPIENIDIRNLTLKTVFLVAITSARRLGELQAISIQEPYLKILDDRIIITLDSAFLPKVVSNFHRNQEIILPSFCSNPTSSREAEWHTLDGPNKGKKASKITIARWLKMAISKCYNLQNKPVPLNIKAHSTRAMSTSWAERRGATLDQICRAATWASQNTFIKHYRLDIPKNKDLAFGRKVLQSVIPP</sequence>
<accession>A0AAV6ZVL5</accession>
<protein>
    <recommendedName>
        <fullName evidence="5">Tyr recombinase domain-containing protein</fullName>
    </recommendedName>
</protein>
<dbReference type="GO" id="GO:0006310">
    <property type="term" value="P:DNA recombination"/>
    <property type="evidence" value="ECO:0007669"/>
    <property type="project" value="UniProtKB-KW"/>
</dbReference>